<dbReference type="Pfam" id="PF00692">
    <property type="entry name" value="dUTPase"/>
    <property type="match status" value="1"/>
</dbReference>
<dbReference type="GO" id="GO:0004170">
    <property type="term" value="F:dUTP diphosphatase activity"/>
    <property type="evidence" value="ECO:0007669"/>
    <property type="project" value="UniProtKB-EC"/>
</dbReference>
<proteinExistence type="inferred from homology"/>
<keyword evidence="3" id="KW-0378">Hydrolase</keyword>
<organism evidence="6">
    <name type="scientific">Siphoviridae sp. ctqSm5</name>
    <dbReference type="NCBI Taxonomy" id="2827949"/>
    <lineage>
        <taxon>Viruses</taxon>
        <taxon>Duplodnaviria</taxon>
        <taxon>Heunggongvirae</taxon>
        <taxon>Uroviricota</taxon>
        <taxon>Caudoviricetes</taxon>
    </lineage>
</organism>
<dbReference type="InterPro" id="IPR033704">
    <property type="entry name" value="dUTPase_trimeric"/>
</dbReference>
<accession>A0A8S5SNR4</accession>
<dbReference type="InterPro" id="IPR008181">
    <property type="entry name" value="dUTPase"/>
</dbReference>
<dbReference type="EC" id="3.6.1.23" evidence="2"/>
<dbReference type="SUPFAM" id="SSF51283">
    <property type="entry name" value="dUTPase-like"/>
    <property type="match status" value="1"/>
</dbReference>
<dbReference type="GO" id="GO:0046081">
    <property type="term" value="P:dUTP catabolic process"/>
    <property type="evidence" value="ECO:0007669"/>
    <property type="project" value="InterPro"/>
</dbReference>
<dbReference type="PANTHER" id="PTHR11241">
    <property type="entry name" value="DEOXYURIDINE 5'-TRIPHOSPHATE NUCLEOTIDOHYDROLASE"/>
    <property type="match status" value="1"/>
</dbReference>
<protein>
    <recommendedName>
        <fullName evidence="2">dUTP diphosphatase</fullName>
        <ecNumber evidence="2">3.6.1.23</ecNumber>
    </recommendedName>
</protein>
<evidence type="ECO:0000256" key="3">
    <source>
        <dbReference type="ARBA" id="ARBA00022801"/>
    </source>
</evidence>
<comment type="similarity">
    <text evidence="1">Belongs to the dUTPase family.</text>
</comment>
<evidence type="ECO:0000256" key="4">
    <source>
        <dbReference type="ARBA" id="ARBA00023080"/>
    </source>
</evidence>
<dbReference type="Gene3D" id="2.70.40.10">
    <property type="match status" value="1"/>
</dbReference>
<keyword evidence="4" id="KW-0546">Nucleotide metabolism</keyword>
<dbReference type="EMBL" id="BK032642">
    <property type="protein sequence ID" value="DAF52708.1"/>
    <property type="molecule type" value="Genomic_DNA"/>
</dbReference>
<dbReference type="CDD" id="cd07557">
    <property type="entry name" value="trimeric_dUTPase"/>
    <property type="match status" value="1"/>
</dbReference>
<name>A0A8S5SNR4_9CAUD</name>
<evidence type="ECO:0000256" key="1">
    <source>
        <dbReference type="ARBA" id="ARBA00006581"/>
    </source>
</evidence>
<evidence type="ECO:0000313" key="6">
    <source>
        <dbReference type="EMBL" id="DAF52708.1"/>
    </source>
</evidence>
<dbReference type="GO" id="GO:0000287">
    <property type="term" value="F:magnesium ion binding"/>
    <property type="evidence" value="ECO:0007669"/>
    <property type="project" value="InterPro"/>
</dbReference>
<feature type="domain" description="dUTPase-like" evidence="5">
    <location>
        <begin position="33"/>
        <end position="162"/>
    </location>
</feature>
<evidence type="ECO:0000259" key="5">
    <source>
        <dbReference type="Pfam" id="PF00692"/>
    </source>
</evidence>
<evidence type="ECO:0000256" key="2">
    <source>
        <dbReference type="ARBA" id="ARBA00012379"/>
    </source>
</evidence>
<reference evidence="6" key="1">
    <citation type="journal article" date="2021" name="Proc. Natl. Acad. Sci. U.S.A.">
        <title>A Catalog of Tens of Thousands of Viruses from Human Metagenomes Reveals Hidden Associations with Chronic Diseases.</title>
        <authorList>
            <person name="Tisza M.J."/>
            <person name="Buck C.B."/>
        </authorList>
    </citation>
    <scope>NUCLEOTIDE SEQUENCE</scope>
    <source>
        <strain evidence="6">CtqSm5</strain>
    </source>
</reference>
<dbReference type="InterPro" id="IPR029054">
    <property type="entry name" value="dUTPase-like"/>
</dbReference>
<dbReference type="GO" id="GO:0006226">
    <property type="term" value="P:dUMP biosynthetic process"/>
    <property type="evidence" value="ECO:0007669"/>
    <property type="project" value="InterPro"/>
</dbReference>
<dbReference type="InterPro" id="IPR036157">
    <property type="entry name" value="dUTPase-like_sf"/>
</dbReference>
<sequence>MNSSKQATVIKRLRGFEEVEQQHLKLPQVTTILPVRGDKGSAGYDFYSKDEQVIIQPVQSHLFWTDVCAYMQEDEVLLIHVRSSIGIKKGLMLKNTTGIIDSTYYANPSNGGNIGICLYNPTNEPVTIEPYDRIAQGVFQHYLVADDDTTLHEERIGGFGSSNRSPK</sequence>
<dbReference type="PANTHER" id="PTHR11241:SF0">
    <property type="entry name" value="DEOXYURIDINE 5'-TRIPHOSPHATE NUCLEOTIDOHYDROLASE"/>
    <property type="match status" value="1"/>
</dbReference>